<evidence type="ECO:0000313" key="3">
    <source>
        <dbReference type="Proteomes" id="UP000249590"/>
    </source>
</evidence>
<protein>
    <submittedName>
        <fullName evidence="2">NADH:ubiquinone oxidoreductase subunit NDUFA12</fullName>
    </submittedName>
</protein>
<gene>
    <name evidence="2" type="ORF">DLJ53_22970</name>
</gene>
<dbReference type="EMBL" id="QHHQ01000005">
    <property type="protein sequence ID" value="RAH99393.1"/>
    <property type="molecule type" value="Genomic_DNA"/>
</dbReference>
<proteinExistence type="predicted"/>
<dbReference type="GO" id="GO:0006979">
    <property type="term" value="P:response to oxidative stress"/>
    <property type="evidence" value="ECO:0007669"/>
    <property type="project" value="TreeGrafter"/>
</dbReference>
<sequence length="144" mass="16552">MAQTPLRRLLQVFTWWNGTTIGTSWTTYLRGEEVGTDQYGNRYFRTKNGKKDPALGYDRRWVIYKDQAEATMIPPGWYRWMHHLTDLLPEQQGYVVREWEKPHQPNLTGTAGAHRPTGSIFRPDPEAGISAGYDAWTPGEASPQ</sequence>
<name>A0A8B2NQX9_9HYPH</name>
<evidence type="ECO:0000256" key="1">
    <source>
        <dbReference type="SAM" id="MobiDB-lite"/>
    </source>
</evidence>
<dbReference type="PANTHER" id="PTHR12910">
    <property type="entry name" value="NADH-UBIQUINONE OXIDOREDUCTASE SUBUNIT B17.2"/>
    <property type="match status" value="1"/>
</dbReference>
<reference evidence="2 3" key="1">
    <citation type="submission" date="2018-05" db="EMBL/GenBank/DDBJ databases">
        <title>Acuticoccus sediminis sp. nov., isolated from deep-sea sediment of Indian Ocean.</title>
        <authorList>
            <person name="Liu X."/>
            <person name="Lai Q."/>
            <person name="Du Y."/>
            <person name="Sun F."/>
            <person name="Zhang X."/>
            <person name="Wang S."/>
            <person name="Shao Z."/>
        </authorList>
    </citation>
    <scope>NUCLEOTIDE SEQUENCE [LARGE SCALE GENOMIC DNA]</scope>
    <source>
        <strain evidence="2 3">PTG4-2</strain>
    </source>
</reference>
<dbReference type="PANTHER" id="PTHR12910:SF2">
    <property type="entry name" value="NADH DEHYDROGENASE [UBIQUINONE] 1 ALPHA SUBCOMPLEX SUBUNIT 12"/>
    <property type="match status" value="1"/>
</dbReference>
<dbReference type="OrthoDB" id="9795340at2"/>
<dbReference type="NCBIfam" id="NF006040">
    <property type="entry name" value="PRK08183.1"/>
    <property type="match status" value="1"/>
</dbReference>
<dbReference type="AlphaFoldDB" id="A0A8B2NQX9"/>
<accession>A0A8B2NQX9</accession>
<dbReference type="RefSeq" id="WP_111349566.1">
    <property type="nucleotide sequence ID" value="NZ_JAIWKD010000006.1"/>
</dbReference>
<evidence type="ECO:0000313" key="2">
    <source>
        <dbReference type="EMBL" id="RAH99393.1"/>
    </source>
</evidence>
<dbReference type="InterPro" id="IPR007763">
    <property type="entry name" value="NDUFA12"/>
</dbReference>
<dbReference type="GO" id="GO:0045271">
    <property type="term" value="C:respiratory chain complex I"/>
    <property type="evidence" value="ECO:0007669"/>
    <property type="project" value="InterPro"/>
</dbReference>
<comment type="caution">
    <text evidence="2">The sequence shown here is derived from an EMBL/GenBank/DDBJ whole genome shotgun (WGS) entry which is preliminary data.</text>
</comment>
<dbReference type="Proteomes" id="UP000249590">
    <property type="component" value="Unassembled WGS sequence"/>
</dbReference>
<organism evidence="2 3">
    <name type="scientific">Acuticoccus sediminis</name>
    <dbReference type="NCBI Taxonomy" id="2184697"/>
    <lineage>
        <taxon>Bacteria</taxon>
        <taxon>Pseudomonadati</taxon>
        <taxon>Pseudomonadota</taxon>
        <taxon>Alphaproteobacteria</taxon>
        <taxon>Hyphomicrobiales</taxon>
        <taxon>Amorphaceae</taxon>
        <taxon>Acuticoccus</taxon>
    </lineage>
</organism>
<dbReference type="Pfam" id="PF05071">
    <property type="entry name" value="NDUFA12"/>
    <property type="match status" value="1"/>
</dbReference>
<feature type="region of interest" description="Disordered" evidence="1">
    <location>
        <begin position="105"/>
        <end position="144"/>
    </location>
</feature>
<keyword evidence="2" id="KW-0830">Ubiquinone</keyword>
<keyword evidence="3" id="KW-1185">Reference proteome</keyword>